<name>A0A844XAX8_9SPHN</name>
<evidence type="ECO:0000256" key="3">
    <source>
        <dbReference type="ARBA" id="ARBA00022452"/>
    </source>
</evidence>
<dbReference type="EMBL" id="WUBR01000001">
    <property type="protein sequence ID" value="MWV27557.1"/>
    <property type="molecule type" value="Genomic_DNA"/>
</dbReference>
<organism evidence="16 17">
    <name type="scientific">Aurantiacibacter rhizosphaerae</name>
    <dbReference type="NCBI Taxonomy" id="2691582"/>
    <lineage>
        <taxon>Bacteria</taxon>
        <taxon>Pseudomonadati</taxon>
        <taxon>Pseudomonadota</taxon>
        <taxon>Alphaproteobacteria</taxon>
        <taxon>Sphingomonadales</taxon>
        <taxon>Erythrobacteraceae</taxon>
        <taxon>Aurantiacibacter</taxon>
    </lineage>
</organism>
<feature type="region of interest" description="Disordered" evidence="13">
    <location>
        <begin position="116"/>
        <end position="139"/>
    </location>
</feature>
<evidence type="ECO:0000256" key="4">
    <source>
        <dbReference type="ARBA" id="ARBA00022496"/>
    </source>
</evidence>
<dbReference type="Pfam" id="PF00593">
    <property type="entry name" value="TonB_dep_Rec_b-barrel"/>
    <property type="match status" value="1"/>
</dbReference>
<dbReference type="Gene3D" id="3.55.50.30">
    <property type="match status" value="1"/>
</dbReference>
<feature type="signal peptide" evidence="14">
    <location>
        <begin position="1"/>
        <end position="15"/>
    </location>
</feature>
<protein>
    <submittedName>
        <fullName evidence="16">TonB-dependent receptor</fullName>
    </submittedName>
</protein>
<accession>A0A844XAX8</accession>
<dbReference type="Gene3D" id="2.40.170.20">
    <property type="entry name" value="TonB-dependent receptor, beta-barrel domain"/>
    <property type="match status" value="1"/>
</dbReference>
<keyword evidence="10 11" id="KW-0998">Cell outer membrane</keyword>
<dbReference type="PANTHER" id="PTHR32552">
    <property type="entry name" value="FERRICHROME IRON RECEPTOR-RELATED"/>
    <property type="match status" value="1"/>
</dbReference>
<keyword evidence="2 11" id="KW-0813">Transport</keyword>
<dbReference type="RefSeq" id="WP_160485116.1">
    <property type="nucleotide sequence ID" value="NZ_WUBR01000001.1"/>
</dbReference>
<dbReference type="Pfam" id="PF07660">
    <property type="entry name" value="STN"/>
    <property type="match status" value="1"/>
</dbReference>
<dbReference type="InterPro" id="IPR011662">
    <property type="entry name" value="Secretin/TonB_short_N"/>
</dbReference>
<dbReference type="GO" id="GO:0009279">
    <property type="term" value="C:cell outer membrane"/>
    <property type="evidence" value="ECO:0007669"/>
    <property type="project" value="UniProtKB-SubCell"/>
</dbReference>
<keyword evidence="8 12" id="KW-0798">TonB box</keyword>
<evidence type="ECO:0000256" key="9">
    <source>
        <dbReference type="ARBA" id="ARBA00023136"/>
    </source>
</evidence>
<reference evidence="16 17" key="1">
    <citation type="submission" date="2019-12" db="EMBL/GenBank/DDBJ databases">
        <authorList>
            <person name="Lee S.D."/>
        </authorList>
    </citation>
    <scope>NUCLEOTIDE SEQUENCE [LARGE SCALE GENOMIC DNA]</scope>
    <source>
        <strain evidence="16 17">GH3-10</strain>
    </source>
</reference>
<evidence type="ECO:0000256" key="11">
    <source>
        <dbReference type="PROSITE-ProRule" id="PRU01360"/>
    </source>
</evidence>
<evidence type="ECO:0000256" key="13">
    <source>
        <dbReference type="SAM" id="MobiDB-lite"/>
    </source>
</evidence>
<evidence type="ECO:0000313" key="16">
    <source>
        <dbReference type="EMBL" id="MWV27557.1"/>
    </source>
</evidence>
<sequence>MVSVRNLFMMGSAIAAISAPMEVSAQAQTYQLDIPAQSLDSALRAFAQSTRQQIVFDMDAVRGRTSPALRGNYTINDAIGILLANSGLEASPGNSGVYIVKQKASRPVARIAAAQTSTQASTQQADAGQVRQAPPARTVEPTTEIVVTARRRDELLTGVPASITAYSSDFLEKQNIQTFADYATKIPNVTFQYGQGSDFAATGFSGGRVTTIRGVAGANTTAYYLNDTPIPSTVSPQTLGLDRIEVLKGPQGTLFGASSMGGNLRFITRKPSLTKNSFMAEGQIGTTKSGGTDYGIEALGGAVLVPDVMAVDVSLGYTRESGFLERRFPDPAAPDQFITKDDQGRNDVLSGSVALRTRLSDSFEVTLNALGQKAKLNGYPAAYVPLPGYAPVSYTLTRDRDIQEYSKDRWGLASIVLDYEGDGFSVVSSTSYFARRVEEQEDVTEGTNEFLVDFFEVDLNSAPFTGLNIIKDKRFTHETRLSFDEGVLIPNLSGIVGVFHQEDDQTFTQPAVFIPELADAGFEPAYLSDFSFPQHVDNTAVFGELYYEILPKLTLTLGLRQYWIKQKADEFLSLGFFNSPEGDITPAESNKQSGLVPKFVASYEIGDGGNIYASVSKGFRVGGTQPAQTDDFCVPELNALGLSKDAIGNFQPDTLWSYELGAKARLAGGRLSVSSAVFQIDWSDVQQTIFLPDCSISFITNAGKARIRGGELEVSGRPIASVPLTVQLGLGYTNGKLVEPGFLPQSPNSRLAQVPRFTGTISGYYRTPVSDSADLFAAADYSYTSAVKVADNVGGFLTRQPFNLLNANIGLGFDRAEVLIYGKNLLDKRLNFGDLYANGFERQELTAGGDVQRLPRGAVSRPREIGLQVRLNF</sequence>
<keyword evidence="3 11" id="KW-1134">Transmembrane beta strand</keyword>
<dbReference type="PANTHER" id="PTHR32552:SF81">
    <property type="entry name" value="TONB-DEPENDENT OUTER MEMBRANE RECEPTOR"/>
    <property type="match status" value="1"/>
</dbReference>
<dbReference type="GO" id="GO:0006826">
    <property type="term" value="P:iron ion transport"/>
    <property type="evidence" value="ECO:0007669"/>
    <property type="project" value="UniProtKB-KW"/>
</dbReference>
<comment type="similarity">
    <text evidence="11 12">Belongs to the TonB-dependent receptor family.</text>
</comment>
<dbReference type="AlphaFoldDB" id="A0A844XAX8"/>
<feature type="compositionally biased region" description="Low complexity" evidence="13">
    <location>
        <begin position="116"/>
        <end position="125"/>
    </location>
</feature>
<evidence type="ECO:0000256" key="6">
    <source>
        <dbReference type="ARBA" id="ARBA00023004"/>
    </source>
</evidence>
<evidence type="ECO:0000256" key="2">
    <source>
        <dbReference type="ARBA" id="ARBA00022448"/>
    </source>
</evidence>
<dbReference type="InterPro" id="IPR000531">
    <property type="entry name" value="Beta-barrel_TonB"/>
</dbReference>
<comment type="subcellular location">
    <subcellularLocation>
        <location evidence="1 11">Cell outer membrane</location>
        <topology evidence="1 11">Multi-pass membrane protein</topology>
    </subcellularLocation>
</comment>
<evidence type="ECO:0000256" key="10">
    <source>
        <dbReference type="ARBA" id="ARBA00023237"/>
    </source>
</evidence>
<keyword evidence="14" id="KW-0732">Signal</keyword>
<proteinExistence type="inferred from homology"/>
<evidence type="ECO:0000256" key="12">
    <source>
        <dbReference type="RuleBase" id="RU003357"/>
    </source>
</evidence>
<keyword evidence="5 11" id="KW-0812">Transmembrane</keyword>
<keyword evidence="9 11" id="KW-0472">Membrane</keyword>
<dbReference type="InterPro" id="IPR012910">
    <property type="entry name" value="Plug_dom"/>
</dbReference>
<evidence type="ECO:0000259" key="15">
    <source>
        <dbReference type="SMART" id="SM00965"/>
    </source>
</evidence>
<keyword evidence="17" id="KW-1185">Reference proteome</keyword>
<dbReference type="Pfam" id="PF07715">
    <property type="entry name" value="Plug"/>
    <property type="match status" value="1"/>
</dbReference>
<evidence type="ECO:0000256" key="1">
    <source>
        <dbReference type="ARBA" id="ARBA00004571"/>
    </source>
</evidence>
<keyword evidence="4" id="KW-0410">Iron transport</keyword>
<evidence type="ECO:0000313" key="17">
    <source>
        <dbReference type="Proteomes" id="UP000461409"/>
    </source>
</evidence>
<keyword evidence="6" id="KW-0408">Iron</keyword>
<dbReference type="SUPFAM" id="SSF56935">
    <property type="entry name" value="Porins"/>
    <property type="match status" value="1"/>
</dbReference>
<evidence type="ECO:0000256" key="5">
    <source>
        <dbReference type="ARBA" id="ARBA00022692"/>
    </source>
</evidence>
<keyword evidence="7" id="KW-0406">Ion transport</keyword>
<gene>
    <name evidence="16" type="ORF">GRF63_06530</name>
</gene>
<dbReference type="Proteomes" id="UP000461409">
    <property type="component" value="Unassembled WGS sequence"/>
</dbReference>
<feature type="chain" id="PRO_5032723111" evidence="14">
    <location>
        <begin position="16"/>
        <end position="873"/>
    </location>
</feature>
<evidence type="ECO:0000256" key="14">
    <source>
        <dbReference type="SAM" id="SignalP"/>
    </source>
</evidence>
<keyword evidence="16" id="KW-0675">Receptor</keyword>
<comment type="caution">
    <text evidence="16">The sequence shown here is derived from an EMBL/GenBank/DDBJ whole genome shotgun (WGS) entry which is preliminary data.</text>
</comment>
<feature type="domain" description="Secretin/TonB short N-terminal" evidence="15">
    <location>
        <begin position="52"/>
        <end position="103"/>
    </location>
</feature>
<evidence type="ECO:0000256" key="7">
    <source>
        <dbReference type="ARBA" id="ARBA00023065"/>
    </source>
</evidence>
<dbReference type="InterPro" id="IPR036942">
    <property type="entry name" value="Beta-barrel_TonB_sf"/>
</dbReference>
<dbReference type="InterPro" id="IPR039426">
    <property type="entry name" value="TonB-dep_rcpt-like"/>
</dbReference>
<dbReference type="SMART" id="SM00965">
    <property type="entry name" value="STN"/>
    <property type="match status" value="1"/>
</dbReference>
<dbReference type="PROSITE" id="PS52016">
    <property type="entry name" value="TONB_DEPENDENT_REC_3"/>
    <property type="match status" value="1"/>
</dbReference>
<reference evidence="16 17" key="2">
    <citation type="submission" date="2020-02" db="EMBL/GenBank/DDBJ databases">
        <title>Erythrobacter dongmakensis sp. nov., isolated from a tidal mudflat.</title>
        <authorList>
            <person name="Kim I.S."/>
        </authorList>
    </citation>
    <scope>NUCLEOTIDE SEQUENCE [LARGE SCALE GENOMIC DNA]</scope>
    <source>
        <strain evidence="16 17">GH3-10</strain>
    </source>
</reference>
<evidence type="ECO:0000256" key="8">
    <source>
        <dbReference type="ARBA" id="ARBA00023077"/>
    </source>
</evidence>